<evidence type="ECO:0000256" key="4">
    <source>
        <dbReference type="ARBA" id="ARBA00022559"/>
    </source>
</evidence>
<dbReference type="HOGENOM" id="CLU_042529_14_1_9"/>
<evidence type="ECO:0000313" key="16">
    <source>
        <dbReference type="Proteomes" id="UP000008276"/>
    </source>
</evidence>
<dbReference type="Gene3D" id="3.40.30.10">
    <property type="entry name" value="Glutaredoxin"/>
    <property type="match status" value="1"/>
</dbReference>
<dbReference type="KEGG" id="twi:Thewi_1516"/>
<dbReference type="GO" id="GO:0008379">
    <property type="term" value="F:thioredoxin peroxidase activity"/>
    <property type="evidence" value="ECO:0007669"/>
    <property type="project" value="TreeGrafter"/>
</dbReference>
<keyword evidence="16" id="KW-1185">Reference proteome</keyword>
<dbReference type="CDD" id="cd03017">
    <property type="entry name" value="PRX_BCP"/>
    <property type="match status" value="1"/>
</dbReference>
<feature type="domain" description="Thioredoxin" evidence="14">
    <location>
        <begin position="30"/>
        <end position="183"/>
    </location>
</feature>
<sequence length="185" mass="21288">MKFCVRKYIIEVTENNYLKKIILESRDSMVELSKKAPDFTLNTHDGKQVSLSDFLGKKVVLYFYPKDNTPGCTKEAVSFRDNIKSIEEKNAVVIGISLDDETSHKKFIEKFNLPFILLSDKDAKVSTEYGVYKEKNMYGKKKMGIERSTFIIDSEGIVRKIFRRVKVDGHVEEVLEALDEISSRS</sequence>
<dbReference type="PIRSF" id="PIRSF000239">
    <property type="entry name" value="AHPC"/>
    <property type="match status" value="1"/>
</dbReference>
<evidence type="ECO:0000256" key="8">
    <source>
        <dbReference type="ARBA" id="ARBA00023284"/>
    </source>
</evidence>
<proteinExistence type="inferred from homology"/>
<accession>G2MRD4</accession>
<dbReference type="PROSITE" id="PS51352">
    <property type="entry name" value="THIOREDOXIN_2"/>
    <property type="match status" value="1"/>
</dbReference>
<dbReference type="GO" id="GO:0045454">
    <property type="term" value="P:cell redox homeostasis"/>
    <property type="evidence" value="ECO:0007669"/>
    <property type="project" value="TreeGrafter"/>
</dbReference>
<dbReference type="InterPro" id="IPR050924">
    <property type="entry name" value="Peroxiredoxin_BCP/PrxQ"/>
</dbReference>
<dbReference type="InterPro" id="IPR013766">
    <property type="entry name" value="Thioredoxin_domain"/>
</dbReference>
<evidence type="ECO:0000259" key="14">
    <source>
        <dbReference type="PROSITE" id="PS51352"/>
    </source>
</evidence>
<dbReference type="NCBIfam" id="NF006960">
    <property type="entry name" value="PRK09437.1"/>
    <property type="match status" value="1"/>
</dbReference>
<keyword evidence="8" id="KW-0676">Redox-active center</keyword>
<keyword evidence="6" id="KW-0560">Oxidoreductase</keyword>
<dbReference type="GO" id="GO:0034599">
    <property type="term" value="P:cellular response to oxidative stress"/>
    <property type="evidence" value="ECO:0007669"/>
    <property type="project" value="TreeGrafter"/>
</dbReference>
<evidence type="ECO:0000256" key="10">
    <source>
        <dbReference type="ARBA" id="ARBA00038489"/>
    </source>
</evidence>
<organism evidence="15 16">
    <name type="scientific">Thermoanaerobacter wiegelii Rt8.B1</name>
    <dbReference type="NCBI Taxonomy" id="697303"/>
    <lineage>
        <taxon>Bacteria</taxon>
        <taxon>Bacillati</taxon>
        <taxon>Bacillota</taxon>
        <taxon>Clostridia</taxon>
        <taxon>Thermoanaerobacterales</taxon>
        <taxon>Thermoanaerobacteraceae</taxon>
        <taxon>Thermoanaerobacter</taxon>
    </lineage>
</organism>
<evidence type="ECO:0000256" key="1">
    <source>
        <dbReference type="ARBA" id="ARBA00003330"/>
    </source>
</evidence>
<name>G2MRD4_9THEO</name>
<comment type="function">
    <text evidence="1">Thiol-specific peroxidase that catalyzes the reduction of hydrogen peroxide and organic hydroperoxides to water and alcohols, respectively. Plays a role in cell protection against oxidative stress by detoxifying peroxides and as sensor of hydrogen peroxide-mediated signaling events.</text>
</comment>
<keyword evidence="5" id="KW-0049">Antioxidant</keyword>
<evidence type="ECO:0000256" key="11">
    <source>
        <dbReference type="ARBA" id="ARBA00041373"/>
    </source>
</evidence>
<comment type="similarity">
    <text evidence="10">Belongs to the peroxiredoxin family. BCP/PrxQ subfamily.</text>
</comment>
<feature type="active site" description="Cysteine sulfenic acid (-SOH) intermediate; for peroxidase activity" evidence="13">
    <location>
        <position position="72"/>
    </location>
</feature>
<evidence type="ECO:0000256" key="7">
    <source>
        <dbReference type="ARBA" id="ARBA00023157"/>
    </source>
</evidence>
<dbReference type="AlphaFoldDB" id="G2MRD4"/>
<evidence type="ECO:0000256" key="12">
    <source>
        <dbReference type="ARBA" id="ARBA00049091"/>
    </source>
</evidence>
<dbReference type="SUPFAM" id="SSF52833">
    <property type="entry name" value="Thioredoxin-like"/>
    <property type="match status" value="1"/>
</dbReference>
<evidence type="ECO:0000256" key="2">
    <source>
        <dbReference type="ARBA" id="ARBA00011245"/>
    </source>
</evidence>
<dbReference type="EC" id="1.11.1.24" evidence="3"/>
<dbReference type="FunFam" id="3.40.30.10:FF:000007">
    <property type="entry name" value="Thioredoxin-dependent thiol peroxidase"/>
    <property type="match status" value="1"/>
</dbReference>
<evidence type="ECO:0000256" key="9">
    <source>
        <dbReference type="ARBA" id="ARBA00032824"/>
    </source>
</evidence>
<dbReference type="Proteomes" id="UP000008276">
    <property type="component" value="Chromosome"/>
</dbReference>
<comment type="subunit">
    <text evidence="2">Monomer.</text>
</comment>
<protein>
    <recommendedName>
        <fullName evidence="3">thioredoxin-dependent peroxiredoxin</fullName>
        <ecNumber evidence="3">1.11.1.24</ecNumber>
    </recommendedName>
    <alternativeName>
        <fullName evidence="11">Bacterioferritin comigratory protein</fullName>
    </alternativeName>
    <alternativeName>
        <fullName evidence="9">Thioredoxin peroxidase</fullName>
    </alternativeName>
</protein>
<keyword evidence="7" id="KW-1015">Disulfide bond</keyword>
<dbReference type="PANTHER" id="PTHR42801">
    <property type="entry name" value="THIOREDOXIN-DEPENDENT PEROXIDE REDUCTASE"/>
    <property type="match status" value="1"/>
</dbReference>
<dbReference type="GO" id="GO:0005737">
    <property type="term" value="C:cytoplasm"/>
    <property type="evidence" value="ECO:0007669"/>
    <property type="project" value="TreeGrafter"/>
</dbReference>
<dbReference type="STRING" id="697303.Thewi_1516"/>
<dbReference type="InterPro" id="IPR000866">
    <property type="entry name" value="AhpC/TSA"/>
</dbReference>
<dbReference type="eggNOG" id="COG1225">
    <property type="taxonomic scope" value="Bacteria"/>
</dbReference>
<dbReference type="Pfam" id="PF00578">
    <property type="entry name" value="AhpC-TSA"/>
    <property type="match status" value="1"/>
</dbReference>
<evidence type="ECO:0000256" key="13">
    <source>
        <dbReference type="PIRSR" id="PIRSR000239-1"/>
    </source>
</evidence>
<dbReference type="InterPro" id="IPR024706">
    <property type="entry name" value="Peroxiredoxin_AhpC-typ"/>
</dbReference>
<comment type="catalytic activity">
    <reaction evidence="12">
        <text>a hydroperoxide + [thioredoxin]-dithiol = an alcohol + [thioredoxin]-disulfide + H2O</text>
        <dbReference type="Rhea" id="RHEA:62620"/>
        <dbReference type="Rhea" id="RHEA-COMP:10698"/>
        <dbReference type="Rhea" id="RHEA-COMP:10700"/>
        <dbReference type="ChEBI" id="CHEBI:15377"/>
        <dbReference type="ChEBI" id="CHEBI:29950"/>
        <dbReference type="ChEBI" id="CHEBI:30879"/>
        <dbReference type="ChEBI" id="CHEBI:35924"/>
        <dbReference type="ChEBI" id="CHEBI:50058"/>
        <dbReference type="EC" id="1.11.1.24"/>
    </reaction>
</comment>
<dbReference type="InterPro" id="IPR036249">
    <property type="entry name" value="Thioredoxin-like_sf"/>
</dbReference>
<gene>
    <name evidence="15" type="ORF">Thewi_1516</name>
</gene>
<keyword evidence="4" id="KW-0575">Peroxidase</keyword>
<evidence type="ECO:0000256" key="6">
    <source>
        <dbReference type="ARBA" id="ARBA00023002"/>
    </source>
</evidence>
<dbReference type="EMBL" id="CP002991">
    <property type="protein sequence ID" value="AEM78931.1"/>
    <property type="molecule type" value="Genomic_DNA"/>
</dbReference>
<evidence type="ECO:0000256" key="3">
    <source>
        <dbReference type="ARBA" id="ARBA00013017"/>
    </source>
</evidence>
<evidence type="ECO:0000313" key="15">
    <source>
        <dbReference type="EMBL" id="AEM78931.1"/>
    </source>
</evidence>
<reference evidence="15 16" key="1">
    <citation type="submission" date="2011-08" db="EMBL/GenBank/DDBJ databases">
        <title>Complete sequence of Thermoanaerobacter wiegelii Rt8.B1.</title>
        <authorList>
            <consortium name="US DOE Joint Genome Institute"/>
            <person name="Lucas S."/>
            <person name="Han J."/>
            <person name="Lapidus A."/>
            <person name="Cheng J.-F."/>
            <person name="Goodwin L."/>
            <person name="Pitluck S."/>
            <person name="Peters L."/>
            <person name="Mikhailova N."/>
            <person name="Zeytun A."/>
            <person name="Daligault H."/>
            <person name="Detter J.C."/>
            <person name="Han C."/>
            <person name="Tapia R."/>
            <person name="Land M."/>
            <person name="Hauser L."/>
            <person name="Kyrpides N."/>
            <person name="Ivanova N."/>
            <person name="Pagani I."/>
            <person name="Hemme C."/>
            <person name="Woyke T."/>
        </authorList>
    </citation>
    <scope>NUCLEOTIDE SEQUENCE [LARGE SCALE GENOMIC DNA]</scope>
    <source>
        <strain evidence="15 16">Rt8.B1</strain>
    </source>
</reference>
<evidence type="ECO:0000256" key="5">
    <source>
        <dbReference type="ARBA" id="ARBA00022862"/>
    </source>
</evidence>
<dbReference type="PANTHER" id="PTHR42801:SF4">
    <property type="entry name" value="AHPC_TSA FAMILY PROTEIN"/>
    <property type="match status" value="1"/>
</dbReference>